<evidence type="ECO:0000313" key="2">
    <source>
        <dbReference type="Proteomes" id="UP000198749"/>
    </source>
</evidence>
<dbReference type="OrthoDB" id="5523793at2"/>
<sequence length="261" mass="29938">MLRFFRFRSLRIILLLVILFVVAMNTWLSSARIQSWNRPVWVVLYPINADGRADTQAYINALSAEHFDDIEQFLQRESARYHVGLSPVAEFHLAPVLTAQPPEVEIDASLFERVFWSLHMRWWSWRNDNWNGPEPDVRIYLRYFSPREHLQLSHSLGLQKGMIGLVNGFASVDYMGTNNFVIAHELMHTFGASDKYSLETNEPLFPDGYADPQQSPLLPQTRAEVMAGRIKVSPGWLLMPKNLNDVVVGALTAKEIGWPSL</sequence>
<gene>
    <name evidence="1" type="ORF">SAMN03080615_01918</name>
</gene>
<protein>
    <submittedName>
        <fullName evidence="1">Uncharacterized protein</fullName>
    </submittedName>
</protein>
<reference evidence="2" key="1">
    <citation type="submission" date="2016-10" db="EMBL/GenBank/DDBJ databases">
        <authorList>
            <person name="Varghese N."/>
            <person name="Submissions S."/>
        </authorList>
    </citation>
    <scope>NUCLEOTIDE SEQUENCE [LARGE SCALE GENOMIC DNA]</scope>
    <source>
        <strain evidence="2">DSM 18887</strain>
    </source>
</reference>
<dbReference type="Proteomes" id="UP000198749">
    <property type="component" value="Unassembled WGS sequence"/>
</dbReference>
<dbReference type="AlphaFoldDB" id="A0A1H9GVP5"/>
<proteinExistence type="predicted"/>
<dbReference type="RefSeq" id="WP_091357108.1">
    <property type="nucleotide sequence ID" value="NZ_AP025284.1"/>
</dbReference>
<evidence type="ECO:0000313" key="1">
    <source>
        <dbReference type="EMBL" id="SEQ54109.1"/>
    </source>
</evidence>
<organism evidence="1 2">
    <name type="scientific">Amphritea atlantica</name>
    <dbReference type="NCBI Taxonomy" id="355243"/>
    <lineage>
        <taxon>Bacteria</taxon>
        <taxon>Pseudomonadati</taxon>
        <taxon>Pseudomonadota</taxon>
        <taxon>Gammaproteobacteria</taxon>
        <taxon>Oceanospirillales</taxon>
        <taxon>Oceanospirillaceae</taxon>
        <taxon>Amphritea</taxon>
    </lineage>
</organism>
<keyword evidence="2" id="KW-1185">Reference proteome</keyword>
<dbReference type="STRING" id="355243.SAMN03080615_01918"/>
<name>A0A1H9GVP5_9GAMM</name>
<dbReference type="EMBL" id="FOGB01000004">
    <property type="protein sequence ID" value="SEQ54109.1"/>
    <property type="molecule type" value="Genomic_DNA"/>
</dbReference>
<accession>A0A1H9GVP5</accession>